<sequence>WSSPRSASATRSASRCGTT</sequence>
<name>A0A6J4MDI9_9ACTN</name>
<protein>
    <submittedName>
        <fullName evidence="1">Uncharacterized protein</fullName>
    </submittedName>
</protein>
<evidence type="ECO:0000313" key="1">
    <source>
        <dbReference type="EMBL" id="CAA9352348.1"/>
    </source>
</evidence>
<accession>A0A6J4MDI9</accession>
<gene>
    <name evidence="1" type="ORF">AVDCRST_MAG24-1874</name>
</gene>
<dbReference type="EMBL" id="CADCUF010000267">
    <property type="protein sequence ID" value="CAA9352348.1"/>
    <property type="molecule type" value="Genomic_DNA"/>
</dbReference>
<feature type="non-terminal residue" evidence="1">
    <location>
        <position position="19"/>
    </location>
</feature>
<feature type="non-terminal residue" evidence="1">
    <location>
        <position position="1"/>
    </location>
</feature>
<reference evidence="1" key="1">
    <citation type="submission" date="2020-02" db="EMBL/GenBank/DDBJ databases">
        <authorList>
            <person name="Meier V. D."/>
        </authorList>
    </citation>
    <scope>NUCLEOTIDE SEQUENCE</scope>
    <source>
        <strain evidence="1">AVDCRST_MAG24</strain>
    </source>
</reference>
<organism evidence="1">
    <name type="scientific">uncultured Nocardioidaceae bacterium</name>
    <dbReference type="NCBI Taxonomy" id="253824"/>
    <lineage>
        <taxon>Bacteria</taxon>
        <taxon>Bacillati</taxon>
        <taxon>Actinomycetota</taxon>
        <taxon>Actinomycetes</taxon>
        <taxon>Propionibacteriales</taxon>
        <taxon>Nocardioidaceae</taxon>
        <taxon>environmental samples</taxon>
    </lineage>
</organism>
<dbReference type="AlphaFoldDB" id="A0A6J4MDI9"/>
<proteinExistence type="predicted"/>